<evidence type="ECO:0008006" key="2">
    <source>
        <dbReference type="Google" id="ProtNLM"/>
    </source>
</evidence>
<protein>
    <recommendedName>
        <fullName evidence="2">Lipoprotein</fullName>
    </recommendedName>
</protein>
<sequence>MRTTLRNSIIVIFISLTLQSCINKGKIYGDGAFTILKKYIFPRYELAFPIINSETLLYKYDVNTLNPQRSLMGVKFGVSNKQCIDLKTTELKYMHLKLILLNKANDVIVESSAKLEDWVWSYPEYNPEYDEISTCFLYMRDGYFVPKKGEMYSLIIEIRDFPKINIRLRPVIKSIAIYLP</sequence>
<dbReference type="PROSITE" id="PS51257">
    <property type="entry name" value="PROKAR_LIPOPROTEIN"/>
    <property type="match status" value="1"/>
</dbReference>
<name>A0A3B0ZMQ5_9ZZZZ</name>
<evidence type="ECO:0000313" key="1">
    <source>
        <dbReference type="EMBL" id="VAW81886.1"/>
    </source>
</evidence>
<reference evidence="1" key="1">
    <citation type="submission" date="2018-06" db="EMBL/GenBank/DDBJ databases">
        <authorList>
            <person name="Zhirakovskaya E."/>
        </authorList>
    </citation>
    <scope>NUCLEOTIDE SEQUENCE</scope>
</reference>
<organism evidence="1">
    <name type="scientific">hydrothermal vent metagenome</name>
    <dbReference type="NCBI Taxonomy" id="652676"/>
    <lineage>
        <taxon>unclassified sequences</taxon>
        <taxon>metagenomes</taxon>
        <taxon>ecological metagenomes</taxon>
    </lineage>
</organism>
<dbReference type="AlphaFoldDB" id="A0A3B0ZMQ5"/>
<gene>
    <name evidence="1" type="ORF">MNBD_GAMMA12-1868</name>
</gene>
<dbReference type="EMBL" id="UOFL01000230">
    <property type="protein sequence ID" value="VAW81886.1"/>
    <property type="molecule type" value="Genomic_DNA"/>
</dbReference>
<proteinExistence type="predicted"/>
<accession>A0A3B0ZMQ5</accession>